<dbReference type="RefSeq" id="YP_009665719.1">
    <property type="nucleotide sequence ID" value="NC_043254.1"/>
</dbReference>
<proteinExistence type="predicted"/>
<dbReference type="KEGG" id="vg:41332315"/>
<reference evidence="1" key="2">
    <citation type="submission" date="2003-01" db="EMBL/GenBank/DDBJ databases">
        <title>Partial Nucleotide Sequence of the Feldmannia irregularis Virus FirrV-1 Genome: On the Evolution of Large Phaeoviral Genomes.</title>
        <authorList>
            <person name="Delaroque N."/>
            <person name="Knippers R."/>
            <person name="Mueller D.G."/>
            <person name="Boland W."/>
        </authorList>
    </citation>
    <scope>NUCLEOTIDE SEQUENCE</scope>
    <source>
        <strain evidence="1">FirrV-1</strain>
    </source>
</reference>
<name>Q6XM44_9PHYC</name>
<sequence length="171" mass="18762">MAAQSFNSLLSEFLADLTMTFTEYPELKMVHESLQGILALDPSNVFPIQFFRTLVAPYAEMIGKRDASIFGPKTLALPGTTVDLSNTYSSSDETTQNAIWEYLQQLTSLSMSVECLPPEIIAGIKSIVETILEKVSSGEISSENAHNPLFLIQTLTEDPALINTVQQLSSI</sequence>
<reference evidence="1" key="1">
    <citation type="journal article" date="2003" name="J. Mol. Evol.">
        <title>Comparisons of two large phaeoviral genomes and evolutionary implications.</title>
        <authorList>
            <person name="Delaroque N."/>
            <person name="Boland W."/>
            <person name="Muller D.G."/>
            <person name="Knippers R."/>
        </authorList>
    </citation>
    <scope>NUCLEOTIDE SEQUENCE</scope>
    <source>
        <strain evidence="1">FirrV-1</strain>
    </source>
</reference>
<accession>Q6XM44</accession>
<dbReference type="GeneID" id="41332315"/>
<evidence type="ECO:0000313" key="1">
    <source>
        <dbReference type="EMBL" id="AAR26867.1"/>
    </source>
</evidence>
<organism evidence="1">
    <name type="scientific">Feldmannia irregularis virus a</name>
    <dbReference type="NCBI Taxonomy" id="231992"/>
    <lineage>
        <taxon>Viruses</taxon>
        <taxon>Varidnaviria</taxon>
        <taxon>Bamfordvirae</taxon>
        <taxon>Nucleocytoviricota</taxon>
        <taxon>Megaviricetes</taxon>
        <taxon>Algavirales</taxon>
        <taxon>Phycodnaviridae</taxon>
        <taxon>Phaeovirus</taxon>
        <taxon>Phaeovirus irregularis</taxon>
    </lineage>
</organism>
<dbReference type="EMBL" id="AY225133">
    <property type="protein sequence ID" value="AAR26867.1"/>
    <property type="molecule type" value="Genomic_DNA"/>
</dbReference>
<protein>
    <submittedName>
        <fullName evidence="1">FirrV-1-A43</fullName>
    </submittedName>
</protein>